<keyword evidence="2" id="KW-0479">Metal-binding</keyword>
<feature type="domain" description="C2H2-type" evidence="12">
    <location>
        <begin position="276"/>
        <end position="303"/>
    </location>
</feature>
<dbReference type="Pfam" id="PF00096">
    <property type="entry name" value="zf-C2H2"/>
    <property type="match status" value="1"/>
</dbReference>
<feature type="region of interest" description="Disordered" evidence="11">
    <location>
        <begin position="1979"/>
        <end position="2026"/>
    </location>
</feature>
<dbReference type="Pfam" id="PF01448">
    <property type="entry name" value="ELM2"/>
    <property type="match status" value="1"/>
</dbReference>
<dbReference type="PROSITE" id="PS51293">
    <property type="entry name" value="SANT"/>
    <property type="match status" value="1"/>
</dbReference>
<feature type="region of interest" description="Disordered" evidence="11">
    <location>
        <begin position="590"/>
        <end position="654"/>
    </location>
</feature>
<feature type="domain" description="C2H2-type" evidence="12">
    <location>
        <begin position="665"/>
        <end position="689"/>
    </location>
</feature>
<feature type="compositionally biased region" description="Polar residues" evidence="11">
    <location>
        <begin position="590"/>
        <end position="605"/>
    </location>
</feature>
<feature type="compositionally biased region" description="Low complexity" evidence="11">
    <location>
        <begin position="405"/>
        <end position="422"/>
    </location>
</feature>
<feature type="region of interest" description="Disordered" evidence="11">
    <location>
        <begin position="541"/>
        <end position="574"/>
    </location>
</feature>
<dbReference type="InterPro" id="IPR051066">
    <property type="entry name" value="Trans_reg/Corepressor"/>
</dbReference>
<dbReference type="GO" id="GO:0008270">
    <property type="term" value="F:zinc ion binding"/>
    <property type="evidence" value="ECO:0007669"/>
    <property type="project" value="UniProtKB-KW"/>
</dbReference>
<keyword evidence="5" id="KW-0862">Zinc</keyword>
<keyword evidence="8" id="KW-0539">Nucleus</keyword>
<keyword evidence="7" id="KW-0804">Transcription</keyword>
<dbReference type="Proteomes" id="UP001283361">
    <property type="component" value="Unassembled WGS sequence"/>
</dbReference>
<evidence type="ECO:0000259" key="12">
    <source>
        <dbReference type="PROSITE" id="PS50157"/>
    </source>
</evidence>
<feature type="region of interest" description="Disordered" evidence="11">
    <location>
        <begin position="692"/>
        <end position="758"/>
    </location>
</feature>
<feature type="compositionally biased region" description="Low complexity" evidence="11">
    <location>
        <begin position="820"/>
        <end position="839"/>
    </location>
</feature>
<feature type="compositionally biased region" description="Low complexity" evidence="11">
    <location>
        <begin position="255"/>
        <end position="271"/>
    </location>
</feature>
<dbReference type="SMART" id="SM00717">
    <property type="entry name" value="SANT"/>
    <property type="match status" value="1"/>
</dbReference>
<feature type="compositionally biased region" description="Low complexity" evidence="11">
    <location>
        <begin position="1001"/>
        <end position="1015"/>
    </location>
</feature>
<evidence type="ECO:0000256" key="3">
    <source>
        <dbReference type="ARBA" id="ARBA00022737"/>
    </source>
</evidence>
<feature type="coiled-coil region" evidence="10">
    <location>
        <begin position="913"/>
        <end position="947"/>
    </location>
</feature>
<feature type="compositionally biased region" description="Polar residues" evidence="11">
    <location>
        <begin position="245"/>
        <end position="254"/>
    </location>
</feature>
<reference evidence="15" key="1">
    <citation type="journal article" date="2023" name="G3 (Bethesda)">
        <title>A reference genome for the long-term kleptoplast-retaining sea slug Elysia crispata morphotype clarki.</title>
        <authorList>
            <person name="Eastman K.E."/>
            <person name="Pendleton A.L."/>
            <person name="Shaikh M.A."/>
            <person name="Suttiyut T."/>
            <person name="Ogas R."/>
            <person name="Tomko P."/>
            <person name="Gavelis G."/>
            <person name="Widhalm J.R."/>
            <person name="Wisecaver J.H."/>
        </authorList>
    </citation>
    <scope>NUCLEOTIDE SEQUENCE</scope>
    <source>
        <strain evidence="15">ECLA1</strain>
    </source>
</reference>
<feature type="domain" description="C2H2-type" evidence="12">
    <location>
        <begin position="2172"/>
        <end position="2199"/>
    </location>
</feature>
<proteinExistence type="predicted"/>
<feature type="compositionally biased region" description="Low complexity" evidence="11">
    <location>
        <begin position="1399"/>
        <end position="1412"/>
    </location>
</feature>
<feature type="region of interest" description="Disordered" evidence="11">
    <location>
        <begin position="375"/>
        <end position="422"/>
    </location>
</feature>
<dbReference type="GO" id="GO:0006357">
    <property type="term" value="P:regulation of transcription by RNA polymerase II"/>
    <property type="evidence" value="ECO:0007669"/>
    <property type="project" value="TreeGrafter"/>
</dbReference>
<feature type="region of interest" description="Disordered" evidence="11">
    <location>
        <begin position="245"/>
        <end position="275"/>
    </location>
</feature>
<evidence type="ECO:0000256" key="7">
    <source>
        <dbReference type="ARBA" id="ARBA00023163"/>
    </source>
</evidence>
<sequence length="2218" mass="240167">MEGQQVAGTNSQASSLAVGLSGPPFLSNLMSSEASSNGLNLIDIPFTLSAFNGYNPNLTLSASDELLGGSSVNLSLNSLSDASLFKMSDNGGGLNSGDSMSKSGDSSKSPLELMVSSDSLQIQGQSSPAIALAQTGVQFQSVVSGGDKMLSAVSNLHFNDAEMLGDTGFDGGPSSLSQFDDGLLSSLGSSTGQVITGGSSFDLFDGGVADALSLSPQPFQDSSLMTATDSHSPVLDTGLIIQQPDSMSENNSVRSSGNKTPSSSVSSPEQSKYTQSQCPVCGKTFNNIGALAKHRLTHSDERKYVCSVCSKGFKRQDHLNGHLMTHLEKKPYECQLPSCDKGYCDARSLRRHLEQHHHLDPDTIVAHVHASMAAAGISPPTPRSGGGASNKKDNRSKQLSSPHYSPGSATPTPSPGASGAGNAFHFESQQQKQQQELLVQQIHQQQKLILQQQKQQQLQEELKAKELKGNTNMNADTSRQLQIQLQQSKAQQQQQQAKPQKAQQQQQAPSKSPQTQKAQQQKQPADMLAVMQQVQQLHQQIQQQHQLEMQRKKEREANAGAPSGSVKASTPQQLDSTWQDRAGVYTFVSTPTSSEMSPASRSDQSPGAGGMVMAAGHTSSPVSPATGSGTATGTQPRSPMTNSGSRPNWFPSGDIKMDEAAKNQAYCATCDRYFKNAAALNGHMRCHGGFLKKTKEKDTKKSPVRKNSNSSSSDMGPPLRRPPHISTPSPQSAVARTSPTTLTSSSFSPSPGSVSSDQHLGSIEMISVGSPSEQQLLQMNVKQDSNGGDLALPRQKHKHLQEQLSSHILKRRMSGEQQIRRQQQQQIQSKTNQQQQLQPNQQQINFLDEHIKSQQQQQQQQQQQHQFQNQSQQNMQMMPGHFLGNDTAGLTIVESAPSTRSMSPHQGEHIQRLVQSFQQVEELQRQSQQQAQQLNVSSEQLEQIRQQHKLLGLPPLNPQQLHYQLQEQQAQQAQIVQAQMREQQQIQEMQQQQQQFQEQQNQASLVMSTSSSPSSAQILDPQPQAGTVVQQLSSGTGNMSLNQHGILSPSALSAQHVIANSVNPAATVTPLNTSVQQILAALDHQNLLVQLHKHQQDQGESTNMVATGMVPNSNGTSPGVHIGIGSNVSGGLMSGGHYQNNSDPSREQSQPTLLQTGLQQLPQILLQPPDADDLSGVPTISIPDSAVVLADQMGDGMLHQAQPQQQHLVISQHNLSEQEQIERIQNGLMASFVEKQQQQQQQSMMAAGGVALAHPHVAQSLDSPAVSSSIGHNSFINIQDTQFQNTFVSQPLIGSQQLREKIKAGQNPHNKPLINQKQQQQQHNHGAFLSVTPTSATSASTASSSISSPSTSLAVARNTDAAVAQILKNISNSMAGAESSGALAAAAAAAAAAASAASASSEDISPDPSSSAQVGLMPNNTGIDSMVVEDQSLSYKGLRDPYNTSSSSSLTTAFKHDSIKQDVMLSSAISSDPLMVINDPLSSSREEHALTSYCNSLLQENGHNPRNRGLCLVPSNENCKSKLRRMSADLESTHSRRGNLYGHQRHNNPSLKTTPNVDPNPHHLMVDPLEVEGLTNLGLGGGAGGTGKGESRVRMRSRSGDVHHQPKISRSKSIDHSTILRHRSLTGDSLTRPGGSLRTGSLSQHEDIFARSDGADVFRNPSSLPSPLKIKRKHRPAPLYIPPQFGFFQSRLRSPRVISGGASGDRVGSLNRSLHTGHTPPPYTPPPMLSPFRSGSGLFCTLQSAQPQTPRSAPVSGKIMLNRKGSISSVKSELGIEPFAEHPEEESAPETDTEAHINIGPEYQAVLPELREGMKINIGPEYQAVLPELRDKSQAKDYYPVQGKEWTLWHPSSEQDSSDSQLQCFQDFSCSAAVRGNGRNVEYALHLLQLAGGNIQEAMLMLMGEPPKLPAGHPMLDYKYQETDSWNSAEVERFCKSILVHDKDFFKVAKDVTTKSVKQCIQFYYVWKKVCPDDYKRLRHSRNKHGDYNTRRQTERAAAQAAAEAAEKAELQRQQQHQQEEQPQQQLLEEMTEEGSIGLMGMEEGEAVPEMDNLSTVSDNEDGSMAGPDSIKSVNSNTASSTPTRVESPAPQQVSGPQLQCVYDGCNVVCSSKQSLKRHMFKQHGDVGSKPMASTTKPSNSSKSASSGSGKKSRPSTPSRSPVYDQFGEEIFPCRLCDRVFAKVKSRSAHMKSHKIAEQTQQEKKANEVLSNASYGGF</sequence>
<dbReference type="EMBL" id="JAWDGP010000265">
    <property type="protein sequence ID" value="KAK3802113.1"/>
    <property type="molecule type" value="Genomic_DNA"/>
</dbReference>
<feature type="compositionally biased region" description="Basic and acidic residues" evidence="11">
    <location>
        <begin position="1984"/>
        <end position="1995"/>
    </location>
</feature>
<dbReference type="SUPFAM" id="SSF57667">
    <property type="entry name" value="beta-beta-alpha zinc fingers"/>
    <property type="match status" value="2"/>
</dbReference>
<feature type="region of interest" description="Disordered" evidence="11">
    <location>
        <begin position="851"/>
        <end position="872"/>
    </location>
</feature>
<keyword evidence="3" id="KW-0677">Repeat</keyword>
<feature type="compositionally biased region" description="Polar residues" evidence="11">
    <location>
        <begin position="726"/>
        <end position="735"/>
    </location>
</feature>
<feature type="compositionally biased region" description="Low complexity" evidence="11">
    <location>
        <begin position="2012"/>
        <end position="2026"/>
    </location>
</feature>
<dbReference type="SMART" id="SM01189">
    <property type="entry name" value="ELM2"/>
    <property type="match status" value="1"/>
</dbReference>
<dbReference type="FunFam" id="3.30.160.60:FF:000744">
    <property type="entry name" value="zinc finger E-box-binding homeobox 1"/>
    <property type="match status" value="1"/>
</dbReference>
<feature type="region of interest" description="Disordered" evidence="11">
    <location>
        <begin position="481"/>
        <end position="527"/>
    </location>
</feature>
<dbReference type="PROSITE" id="PS51156">
    <property type="entry name" value="ELM2"/>
    <property type="match status" value="1"/>
</dbReference>
<feature type="region of interest" description="Disordered" evidence="11">
    <location>
        <begin position="2192"/>
        <end position="2218"/>
    </location>
</feature>
<dbReference type="SUPFAM" id="SSF46689">
    <property type="entry name" value="Homeodomain-like"/>
    <property type="match status" value="1"/>
</dbReference>
<evidence type="ECO:0000259" key="13">
    <source>
        <dbReference type="PROSITE" id="PS51156"/>
    </source>
</evidence>
<feature type="domain" description="SANT" evidence="14">
    <location>
        <begin position="1921"/>
        <end position="1972"/>
    </location>
</feature>
<dbReference type="PROSITE" id="PS50157">
    <property type="entry name" value="ZINC_FINGER_C2H2_2"/>
    <property type="match status" value="5"/>
</dbReference>
<evidence type="ECO:0000313" key="15">
    <source>
        <dbReference type="EMBL" id="KAK3802113.1"/>
    </source>
</evidence>
<dbReference type="InterPro" id="IPR017884">
    <property type="entry name" value="SANT_dom"/>
</dbReference>
<name>A0AAE1B9S1_9GAST</name>
<gene>
    <name evidence="15" type="ORF">RRG08_050002</name>
</gene>
<protein>
    <submittedName>
        <fullName evidence="15">Uncharacterized protein</fullName>
    </submittedName>
</protein>
<evidence type="ECO:0000256" key="11">
    <source>
        <dbReference type="SAM" id="MobiDB-lite"/>
    </source>
</evidence>
<organism evidence="15 16">
    <name type="scientific">Elysia crispata</name>
    <name type="common">lettuce slug</name>
    <dbReference type="NCBI Taxonomy" id="231223"/>
    <lineage>
        <taxon>Eukaryota</taxon>
        <taxon>Metazoa</taxon>
        <taxon>Spiralia</taxon>
        <taxon>Lophotrochozoa</taxon>
        <taxon>Mollusca</taxon>
        <taxon>Gastropoda</taxon>
        <taxon>Heterobranchia</taxon>
        <taxon>Euthyneura</taxon>
        <taxon>Panpulmonata</taxon>
        <taxon>Sacoglossa</taxon>
        <taxon>Placobranchoidea</taxon>
        <taxon>Plakobranchidae</taxon>
        <taxon>Elysia</taxon>
    </lineage>
</organism>
<comment type="subcellular location">
    <subcellularLocation>
        <location evidence="1">Nucleus</location>
    </subcellularLocation>
</comment>
<evidence type="ECO:0000256" key="6">
    <source>
        <dbReference type="ARBA" id="ARBA00023015"/>
    </source>
</evidence>
<feature type="region of interest" description="Disordered" evidence="11">
    <location>
        <begin position="2053"/>
        <end position="2095"/>
    </location>
</feature>
<feature type="compositionally biased region" description="Polar residues" evidence="11">
    <location>
        <begin position="1547"/>
        <end position="1557"/>
    </location>
</feature>
<evidence type="ECO:0000256" key="1">
    <source>
        <dbReference type="ARBA" id="ARBA00004123"/>
    </source>
</evidence>
<dbReference type="PANTHER" id="PTHR16089:SF40">
    <property type="entry name" value="SUPPRESSOR OF ACTIVATED EGL-4 PROTEIN 1"/>
    <property type="match status" value="1"/>
</dbReference>
<keyword evidence="10" id="KW-0175">Coiled coil</keyword>
<dbReference type="Pfam" id="PF13912">
    <property type="entry name" value="zf-C2H2_6"/>
    <property type="match status" value="1"/>
</dbReference>
<feature type="compositionally biased region" description="Low complexity" evidence="11">
    <location>
        <begin position="853"/>
        <end position="872"/>
    </location>
</feature>
<feature type="compositionally biased region" description="Polar residues" evidence="11">
    <location>
        <begin position="2072"/>
        <end position="2095"/>
    </location>
</feature>
<keyword evidence="4 9" id="KW-0863">Zinc-finger</keyword>
<evidence type="ECO:0000256" key="4">
    <source>
        <dbReference type="ARBA" id="ARBA00022771"/>
    </source>
</evidence>
<dbReference type="InterPro" id="IPR000949">
    <property type="entry name" value="ELM2_dom"/>
</dbReference>
<feature type="compositionally biased region" description="Polar residues" evidence="11">
    <location>
        <begin position="2209"/>
        <end position="2218"/>
    </location>
</feature>
<feature type="compositionally biased region" description="Polar residues" evidence="11">
    <location>
        <begin position="1137"/>
        <end position="1149"/>
    </location>
</feature>
<comment type="caution">
    <text evidence="15">The sequence shown here is derived from an EMBL/GenBank/DDBJ whole genome shotgun (WGS) entry which is preliminary data.</text>
</comment>
<evidence type="ECO:0000313" key="16">
    <source>
        <dbReference type="Proteomes" id="UP001283361"/>
    </source>
</evidence>
<keyword evidence="16" id="KW-1185">Reference proteome</keyword>
<feature type="region of interest" description="Disordered" evidence="11">
    <location>
        <begin position="784"/>
        <end position="803"/>
    </location>
</feature>
<dbReference type="FunFam" id="3.30.160.60:FF:000656">
    <property type="entry name" value="Zinc finger protein 541"/>
    <property type="match status" value="1"/>
</dbReference>
<feature type="compositionally biased region" description="Basic and acidic residues" evidence="11">
    <location>
        <begin position="548"/>
        <end position="557"/>
    </location>
</feature>
<feature type="compositionally biased region" description="Low complexity" evidence="11">
    <location>
        <begin position="2133"/>
        <end position="2162"/>
    </location>
</feature>
<feature type="region of interest" description="Disordered" evidence="11">
    <location>
        <begin position="1535"/>
        <end position="1560"/>
    </location>
</feature>
<dbReference type="GO" id="GO:0005667">
    <property type="term" value="C:transcription regulator complex"/>
    <property type="evidence" value="ECO:0007669"/>
    <property type="project" value="TreeGrafter"/>
</dbReference>
<dbReference type="PROSITE" id="PS00028">
    <property type="entry name" value="ZINC_FINGER_C2H2_1"/>
    <property type="match status" value="6"/>
</dbReference>
<feature type="region of interest" description="Disordered" evidence="11">
    <location>
        <begin position="1580"/>
        <end position="1645"/>
    </location>
</feature>
<dbReference type="Gene3D" id="3.30.160.60">
    <property type="entry name" value="Classic Zinc Finger"/>
    <property type="match status" value="4"/>
</dbReference>
<dbReference type="InterPro" id="IPR009057">
    <property type="entry name" value="Homeodomain-like_sf"/>
</dbReference>
<dbReference type="SMART" id="SM00355">
    <property type="entry name" value="ZnF_C2H2"/>
    <property type="match status" value="6"/>
</dbReference>
<evidence type="ECO:0000256" key="5">
    <source>
        <dbReference type="ARBA" id="ARBA00022833"/>
    </source>
</evidence>
<feature type="compositionally biased region" description="Polar residues" evidence="11">
    <location>
        <begin position="635"/>
        <end position="646"/>
    </location>
</feature>
<dbReference type="InterPro" id="IPR036236">
    <property type="entry name" value="Znf_C2H2_sf"/>
</dbReference>
<dbReference type="InterPro" id="IPR013087">
    <property type="entry name" value="Znf_C2H2_type"/>
</dbReference>
<feature type="domain" description="C2H2-type" evidence="12">
    <location>
        <begin position="332"/>
        <end position="361"/>
    </location>
</feature>
<dbReference type="GO" id="GO:0003714">
    <property type="term" value="F:transcription corepressor activity"/>
    <property type="evidence" value="ECO:0007669"/>
    <property type="project" value="TreeGrafter"/>
</dbReference>
<keyword evidence="6" id="KW-0805">Transcription regulation</keyword>
<accession>A0AAE1B9S1</accession>
<feature type="region of interest" description="Disordered" evidence="11">
    <location>
        <begin position="2121"/>
        <end position="2164"/>
    </location>
</feature>
<evidence type="ECO:0000256" key="9">
    <source>
        <dbReference type="PROSITE-ProRule" id="PRU00042"/>
    </source>
</evidence>
<evidence type="ECO:0000259" key="14">
    <source>
        <dbReference type="PROSITE" id="PS51293"/>
    </source>
</evidence>
<feature type="compositionally biased region" description="Basic and acidic residues" evidence="11">
    <location>
        <begin position="1589"/>
        <end position="1604"/>
    </location>
</feature>
<feature type="compositionally biased region" description="Basic and acidic residues" evidence="11">
    <location>
        <begin position="2195"/>
        <end position="2207"/>
    </location>
</feature>
<evidence type="ECO:0000256" key="8">
    <source>
        <dbReference type="ARBA" id="ARBA00023242"/>
    </source>
</evidence>
<dbReference type="InterPro" id="IPR001005">
    <property type="entry name" value="SANT/Myb"/>
</dbReference>
<feature type="region of interest" description="Disordered" evidence="11">
    <location>
        <begin position="1131"/>
        <end position="1152"/>
    </location>
</feature>
<feature type="domain" description="ELM2" evidence="13">
    <location>
        <begin position="1814"/>
        <end position="1906"/>
    </location>
</feature>
<feature type="region of interest" description="Disordered" evidence="11">
    <location>
        <begin position="1399"/>
        <end position="1418"/>
    </location>
</feature>
<dbReference type="PANTHER" id="PTHR16089">
    <property type="entry name" value="REST COREPRESSOR COREST PROTEIN-RELATED"/>
    <property type="match status" value="1"/>
</dbReference>
<feature type="compositionally biased region" description="Low complexity" evidence="11">
    <location>
        <begin position="737"/>
        <end position="756"/>
    </location>
</feature>
<dbReference type="Gene3D" id="1.10.10.60">
    <property type="entry name" value="Homeodomain-like"/>
    <property type="match status" value="1"/>
</dbReference>
<feature type="region of interest" description="Disordered" evidence="11">
    <location>
        <begin position="812"/>
        <end position="839"/>
    </location>
</feature>
<dbReference type="GO" id="GO:0000118">
    <property type="term" value="C:histone deacetylase complex"/>
    <property type="evidence" value="ECO:0007669"/>
    <property type="project" value="TreeGrafter"/>
</dbReference>
<evidence type="ECO:0000256" key="2">
    <source>
        <dbReference type="ARBA" id="ARBA00022723"/>
    </source>
</evidence>
<feature type="compositionally biased region" description="Low complexity" evidence="11">
    <location>
        <begin position="625"/>
        <end position="634"/>
    </location>
</feature>
<feature type="domain" description="C2H2-type" evidence="12">
    <location>
        <begin position="304"/>
        <end position="331"/>
    </location>
</feature>
<feature type="region of interest" description="Disordered" evidence="11">
    <location>
        <begin position="1001"/>
        <end position="1024"/>
    </location>
</feature>
<evidence type="ECO:0000256" key="10">
    <source>
        <dbReference type="SAM" id="Coils"/>
    </source>
</evidence>